<sequence length="93" mass="10512">MEDQSRRHDILDGSSGSVIGLKENGFVLKPVPDNASGESLPYVSIDWPNPSDVWGWRVGRRKNTSGFMANRHLYPPHCIQKSLIGRKWFFASL</sequence>
<evidence type="ECO:0000313" key="3">
    <source>
        <dbReference type="Proteomes" id="UP000631114"/>
    </source>
</evidence>
<dbReference type="InterPro" id="IPR055508">
    <property type="entry name" value="DUF7081"/>
</dbReference>
<protein>
    <recommendedName>
        <fullName evidence="1">DUF7081 domain-containing protein</fullName>
    </recommendedName>
</protein>
<evidence type="ECO:0000259" key="1">
    <source>
        <dbReference type="Pfam" id="PF23299"/>
    </source>
</evidence>
<dbReference type="PANTHER" id="PTHR33345">
    <property type="entry name" value="ADAPTER PROTEIN, PUTATIVE-RELATED"/>
    <property type="match status" value="1"/>
</dbReference>
<dbReference type="EMBL" id="JADFTS010000005">
    <property type="protein sequence ID" value="KAF9606940.1"/>
    <property type="molecule type" value="Genomic_DNA"/>
</dbReference>
<feature type="domain" description="DUF7081" evidence="1">
    <location>
        <begin position="30"/>
        <end position="83"/>
    </location>
</feature>
<dbReference type="Pfam" id="PF23299">
    <property type="entry name" value="DUF7081"/>
    <property type="match status" value="1"/>
</dbReference>
<gene>
    <name evidence="2" type="ORF">IFM89_030238</name>
</gene>
<dbReference type="AlphaFoldDB" id="A0A835LTG5"/>
<comment type="caution">
    <text evidence="2">The sequence shown here is derived from an EMBL/GenBank/DDBJ whole genome shotgun (WGS) entry which is preliminary data.</text>
</comment>
<dbReference type="PANTHER" id="PTHR33345:SF4">
    <property type="entry name" value="MBD DOMAIN-CONTAINING PROTEIN"/>
    <property type="match status" value="1"/>
</dbReference>
<dbReference type="OrthoDB" id="1670580at2759"/>
<organism evidence="2 3">
    <name type="scientific">Coptis chinensis</name>
    <dbReference type="NCBI Taxonomy" id="261450"/>
    <lineage>
        <taxon>Eukaryota</taxon>
        <taxon>Viridiplantae</taxon>
        <taxon>Streptophyta</taxon>
        <taxon>Embryophyta</taxon>
        <taxon>Tracheophyta</taxon>
        <taxon>Spermatophyta</taxon>
        <taxon>Magnoliopsida</taxon>
        <taxon>Ranunculales</taxon>
        <taxon>Ranunculaceae</taxon>
        <taxon>Coptidoideae</taxon>
        <taxon>Coptis</taxon>
    </lineage>
</organism>
<name>A0A835LTG5_9MAGN</name>
<proteinExistence type="predicted"/>
<evidence type="ECO:0000313" key="2">
    <source>
        <dbReference type="EMBL" id="KAF9606940.1"/>
    </source>
</evidence>
<keyword evidence="3" id="KW-1185">Reference proteome</keyword>
<reference evidence="2 3" key="1">
    <citation type="submission" date="2020-10" db="EMBL/GenBank/DDBJ databases">
        <title>The Coptis chinensis genome and diversification of protoberbering-type alkaloids.</title>
        <authorList>
            <person name="Wang B."/>
            <person name="Shu S."/>
            <person name="Song C."/>
            <person name="Liu Y."/>
        </authorList>
    </citation>
    <scope>NUCLEOTIDE SEQUENCE [LARGE SCALE GENOMIC DNA]</scope>
    <source>
        <strain evidence="2">HL-2020</strain>
        <tissue evidence="2">Leaf</tissue>
    </source>
</reference>
<accession>A0A835LTG5</accession>
<dbReference type="Proteomes" id="UP000631114">
    <property type="component" value="Unassembled WGS sequence"/>
</dbReference>